<dbReference type="Gene3D" id="1.10.8.10">
    <property type="entry name" value="DNA helicase RuvA subunit, C-terminal domain"/>
    <property type="match status" value="1"/>
</dbReference>
<keyword evidence="2 4" id="KW-0808">Transferase</keyword>
<dbReference type="Proteomes" id="UP000030669">
    <property type="component" value="Unassembled WGS sequence"/>
</dbReference>
<proteinExistence type="predicted"/>
<dbReference type="Gene3D" id="3.40.50.150">
    <property type="entry name" value="Vaccinia Virus protein VP39"/>
    <property type="match status" value="1"/>
</dbReference>
<dbReference type="InterPro" id="IPR050320">
    <property type="entry name" value="N5-glutamine_MTase"/>
</dbReference>
<protein>
    <submittedName>
        <fullName evidence="4">S-adenosyl-L-methionine-dependent methyltransferase</fullName>
    </submittedName>
</protein>
<evidence type="ECO:0000313" key="5">
    <source>
        <dbReference type="Proteomes" id="UP000030669"/>
    </source>
</evidence>
<dbReference type="GeneID" id="19299234"/>
<dbReference type="PANTHER" id="PTHR18895">
    <property type="entry name" value="HEMK METHYLTRANSFERASE"/>
    <property type="match status" value="1"/>
</dbReference>
<accession>S7QD28</accession>
<dbReference type="EMBL" id="KB469299">
    <property type="protein sequence ID" value="EPQ57293.1"/>
    <property type="molecule type" value="Genomic_DNA"/>
</dbReference>
<keyword evidence="3" id="KW-0949">S-adenosyl-L-methionine</keyword>
<dbReference type="HOGENOM" id="CLU_018398_0_2_1"/>
<dbReference type="InterPro" id="IPR004556">
    <property type="entry name" value="HemK-like"/>
</dbReference>
<gene>
    <name evidence="4" type="ORF">GLOTRDRAFT_110506</name>
</gene>
<dbReference type="GO" id="GO:0032259">
    <property type="term" value="P:methylation"/>
    <property type="evidence" value="ECO:0007669"/>
    <property type="project" value="UniProtKB-KW"/>
</dbReference>
<evidence type="ECO:0000256" key="1">
    <source>
        <dbReference type="ARBA" id="ARBA00022603"/>
    </source>
</evidence>
<dbReference type="CDD" id="cd02440">
    <property type="entry name" value="AdoMet_MTases"/>
    <property type="match status" value="1"/>
</dbReference>
<dbReference type="PANTHER" id="PTHR18895:SF74">
    <property type="entry name" value="MTRF1L RELEASE FACTOR GLUTAMINE METHYLTRANSFERASE"/>
    <property type="match status" value="1"/>
</dbReference>
<dbReference type="STRING" id="670483.S7QD28"/>
<dbReference type="SUPFAM" id="SSF53335">
    <property type="entry name" value="S-adenosyl-L-methionine-dependent methyltransferases"/>
    <property type="match status" value="1"/>
</dbReference>
<name>S7QD28_GLOTA</name>
<dbReference type="OMA" id="DFDARYW"/>
<dbReference type="RefSeq" id="XP_007864415.1">
    <property type="nucleotide sequence ID" value="XM_007866224.1"/>
</dbReference>
<keyword evidence="5" id="KW-1185">Reference proteome</keyword>
<reference evidence="4 5" key="1">
    <citation type="journal article" date="2012" name="Science">
        <title>The Paleozoic origin of enzymatic lignin decomposition reconstructed from 31 fungal genomes.</title>
        <authorList>
            <person name="Floudas D."/>
            <person name="Binder M."/>
            <person name="Riley R."/>
            <person name="Barry K."/>
            <person name="Blanchette R.A."/>
            <person name="Henrissat B."/>
            <person name="Martinez A.T."/>
            <person name="Otillar R."/>
            <person name="Spatafora J.W."/>
            <person name="Yadav J.S."/>
            <person name="Aerts A."/>
            <person name="Benoit I."/>
            <person name="Boyd A."/>
            <person name="Carlson A."/>
            <person name="Copeland A."/>
            <person name="Coutinho P.M."/>
            <person name="de Vries R.P."/>
            <person name="Ferreira P."/>
            <person name="Findley K."/>
            <person name="Foster B."/>
            <person name="Gaskell J."/>
            <person name="Glotzer D."/>
            <person name="Gorecki P."/>
            <person name="Heitman J."/>
            <person name="Hesse C."/>
            <person name="Hori C."/>
            <person name="Igarashi K."/>
            <person name="Jurgens J.A."/>
            <person name="Kallen N."/>
            <person name="Kersten P."/>
            <person name="Kohler A."/>
            <person name="Kuees U."/>
            <person name="Kumar T.K.A."/>
            <person name="Kuo A."/>
            <person name="LaButti K."/>
            <person name="Larrondo L.F."/>
            <person name="Lindquist E."/>
            <person name="Ling A."/>
            <person name="Lombard V."/>
            <person name="Lucas S."/>
            <person name="Lundell T."/>
            <person name="Martin R."/>
            <person name="McLaughlin D.J."/>
            <person name="Morgenstern I."/>
            <person name="Morin E."/>
            <person name="Murat C."/>
            <person name="Nagy L.G."/>
            <person name="Nolan M."/>
            <person name="Ohm R.A."/>
            <person name="Patyshakuliyeva A."/>
            <person name="Rokas A."/>
            <person name="Ruiz-Duenas F.J."/>
            <person name="Sabat G."/>
            <person name="Salamov A."/>
            <person name="Samejima M."/>
            <person name="Schmutz J."/>
            <person name="Slot J.C."/>
            <person name="St John F."/>
            <person name="Stenlid J."/>
            <person name="Sun H."/>
            <person name="Sun S."/>
            <person name="Syed K."/>
            <person name="Tsang A."/>
            <person name="Wiebenga A."/>
            <person name="Young D."/>
            <person name="Pisabarro A."/>
            <person name="Eastwood D.C."/>
            <person name="Martin F."/>
            <person name="Cullen D."/>
            <person name="Grigoriev I.V."/>
            <person name="Hibbett D.S."/>
        </authorList>
    </citation>
    <scope>NUCLEOTIDE SEQUENCE [LARGE SCALE GENOMIC DNA]</scope>
    <source>
        <strain evidence="4 5">ATCC 11539</strain>
    </source>
</reference>
<evidence type="ECO:0000256" key="2">
    <source>
        <dbReference type="ARBA" id="ARBA00022679"/>
    </source>
</evidence>
<dbReference type="OrthoDB" id="269872at2759"/>
<dbReference type="NCBIfam" id="TIGR00536">
    <property type="entry name" value="hemK_fam"/>
    <property type="match status" value="1"/>
</dbReference>
<dbReference type="eggNOG" id="KOG2904">
    <property type="taxonomic scope" value="Eukaryota"/>
</dbReference>
<keyword evidence="1 4" id="KW-0489">Methyltransferase</keyword>
<evidence type="ECO:0000313" key="4">
    <source>
        <dbReference type="EMBL" id="EPQ57293.1"/>
    </source>
</evidence>
<dbReference type="AlphaFoldDB" id="S7QD28"/>
<dbReference type="KEGG" id="gtr:GLOTRDRAFT_110506"/>
<organism evidence="4 5">
    <name type="scientific">Gloeophyllum trabeum (strain ATCC 11539 / FP-39264 / Madison 617)</name>
    <name type="common">Brown rot fungus</name>
    <dbReference type="NCBI Taxonomy" id="670483"/>
    <lineage>
        <taxon>Eukaryota</taxon>
        <taxon>Fungi</taxon>
        <taxon>Dikarya</taxon>
        <taxon>Basidiomycota</taxon>
        <taxon>Agaricomycotina</taxon>
        <taxon>Agaricomycetes</taxon>
        <taxon>Gloeophyllales</taxon>
        <taxon>Gloeophyllaceae</taxon>
        <taxon>Gloeophyllum</taxon>
    </lineage>
</organism>
<dbReference type="GO" id="GO:0008276">
    <property type="term" value="F:protein methyltransferase activity"/>
    <property type="evidence" value="ECO:0007669"/>
    <property type="project" value="InterPro"/>
</dbReference>
<evidence type="ECO:0000256" key="3">
    <source>
        <dbReference type="ARBA" id="ARBA00022691"/>
    </source>
</evidence>
<dbReference type="InterPro" id="IPR029063">
    <property type="entry name" value="SAM-dependent_MTases_sf"/>
</dbReference>
<sequence>MNLDAMVVRRARGEPLQYILGTQPFGSLDILTRPPVLIPRPETEFWTIKLSEILVPPAGRRVSLLDLCTGSGCIPLLLCRLWPSGSVRAVGLDISHEAVQLASDNALAAGIPAASDAANSGENTFTPVLGDIFASATWTSPLLQAPFDVITSNPPYISREDYGKLSLSVKDYEDPRALLGDLPDSEEQRGLSFYHRIAQLISDKRLLKPGGLLAFEVGEKQAGDVRRIVQDKAGIRDAEIWRDPWGKERVVIGRS</sequence>
<dbReference type="GO" id="GO:0005739">
    <property type="term" value="C:mitochondrion"/>
    <property type="evidence" value="ECO:0007669"/>
    <property type="project" value="TreeGrafter"/>
</dbReference>